<dbReference type="EMBL" id="FRBK01000019">
    <property type="protein sequence ID" value="SHN09237.1"/>
    <property type="molecule type" value="Genomic_DNA"/>
</dbReference>
<feature type="transmembrane region" description="Helical" evidence="1">
    <location>
        <begin position="107"/>
        <end position="130"/>
    </location>
</feature>
<reference evidence="3" key="1">
    <citation type="submission" date="2016-11" db="EMBL/GenBank/DDBJ databases">
        <authorList>
            <person name="Jaros S."/>
            <person name="Januszkiewicz K."/>
            <person name="Wedrychowicz H."/>
        </authorList>
    </citation>
    <scope>NUCLEOTIDE SEQUENCE [LARGE SCALE GENOMIC DNA]</scope>
    <source>
        <strain evidence="3">CGMCC 4.3555</strain>
    </source>
</reference>
<protein>
    <submittedName>
        <fullName evidence="2">Uncharacterized protein</fullName>
    </submittedName>
</protein>
<evidence type="ECO:0000313" key="2">
    <source>
        <dbReference type="EMBL" id="SHN09237.1"/>
    </source>
</evidence>
<keyword evidence="1" id="KW-0812">Transmembrane</keyword>
<evidence type="ECO:0000313" key="3">
    <source>
        <dbReference type="Proteomes" id="UP000184388"/>
    </source>
</evidence>
<feature type="transmembrane region" description="Helical" evidence="1">
    <location>
        <begin position="68"/>
        <end position="95"/>
    </location>
</feature>
<sequence length="180" mass="19696">MVGVMPITRLALPLGDTERPVPVWALRLAKALPFVVLPHCLWRLPFAFDFRMGFVDPAAPAAPWWTPLYVVGLSVLTEALALLTTGLVSGWGEVVPRWVPFVGGRRVAPLAAVIPAVLGGLVLVAMFGLYPLAWAGVLPEVGFSNGWWMALARVCITPAMLWGPIVLALTWAYYRRRRLA</sequence>
<keyword evidence="1" id="KW-0472">Membrane</keyword>
<proteinExistence type="predicted"/>
<evidence type="ECO:0000256" key="1">
    <source>
        <dbReference type="SAM" id="Phobius"/>
    </source>
</evidence>
<organism evidence="2 3">
    <name type="scientific">Streptomyces yunnanensis</name>
    <dbReference type="NCBI Taxonomy" id="156453"/>
    <lineage>
        <taxon>Bacteria</taxon>
        <taxon>Bacillati</taxon>
        <taxon>Actinomycetota</taxon>
        <taxon>Actinomycetes</taxon>
        <taxon>Kitasatosporales</taxon>
        <taxon>Streptomycetaceae</taxon>
        <taxon>Streptomyces</taxon>
    </lineage>
</organism>
<keyword evidence="1" id="KW-1133">Transmembrane helix</keyword>
<gene>
    <name evidence="2" type="ORF">SAMN05216268_119128</name>
</gene>
<dbReference type="AlphaFoldDB" id="A0A9X8N5Q3"/>
<comment type="caution">
    <text evidence="2">The sequence shown here is derived from an EMBL/GenBank/DDBJ whole genome shotgun (WGS) entry which is preliminary data.</text>
</comment>
<feature type="transmembrane region" description="Helical" evidence="1">
    <location>
        <begin position="150"/>
        <end position="174"/>
    </location>
</feature>
<accession>A0A9X8N5Q3</accession>
<name>A0A9X8N5Q3_9ACTN</name>
<dbReference type="Proteomes" id="UP000184388">
    <property type="component" value="Unassembled WGS sequence"/>
</dbReference>